<dbReference type="PANTHER" id="PTHR48228">
    <property type="entry name" value="SUCCINYL-COA--D-CITRAMALATE COA-TRANSFERASE"/>
    <property type="match status" value="1"/>
</dbReference>
<keyword evidence="2" id="KW-1185">Reference proteome</keyword>
<accession>A0ABS4YIB0</accession>
<dbReference type="InterPro" id="IPR050509">
    <property type="entry name" value="CoA-transferase_III"/>
</dbReference>
<dbReference type="RefSeq" id="WP_209889096.1">
    <property type="nucleotide sequence ID" value="NZ_BAAAJV010000004.1"/>
</dbReference>
<organism evidence="1 2">
    <name type="scientific">Brachybacterium fresconis</name>
    <dbReference type="NCBI Taxonomy" id="173363"/>
    <lineage>
        <taxon>Bacteria</taxon>
        <taxon>Bacillati</taxon>
        <taxon>Actinomycetota</taxon>
        <taxon>Actinomycetes</taxon>
        <taxon>Micrococcales</taxon>
        <taxon>Dermabacteraceae</taxon>
        <taxon>Brachybacterium</taxon>
    </lineage>
</organism>
<dbReference type="Pfam" id="PF02515">
    <property type="entry name" value="CoA_transf_3"/>
    <property type="match status" value="1"/>
</dbReference>
<evidence type="ECO:0000313" key="1">
    <source>
        <dbReference type="EMBL" id="MBP2408503.1"/>
    </source>
</evidence>
<dbReference type="InterPro" id="IPR003673">
    <property type="entry name" value="CoA-Trfase_fam_III"/>
</dbReference>
<name>A0ABS4YIB0_9MICO</name>
<dbReference type="InterPro" id="IPR023606">
    <property type="entry name" value="CoA-Trfase_III_dom_1_sf"/>
</dbReference>
<evidence type="ECO:0008006" key="3">
    <source>
        <dbReference type="Google" id="ProtNLM"/>
    </source>
</evidence>
<dbReference type="Proteomes" id="UP000698222">
    <property type="component" value="Unassembled WGS sequence"/>
</dbReference>
<protein>
    <recommendedName>
        <fullName evidence="3">CoA transferase</fullName>
    </recommendedName>
</protein>
<gene>
    <name evidence="1" type="ORF">JOF44_001406</name>
</gene>
<dbReference type="EMBL" id="JAGIOC010000001">
    <property type="protein sequence ID" value="MBP2408503.1"/>
    <property type="molecule type" value="Genomic_DNA"/>
</dbReference>
<comment type="caution">
    <text evidence="1">The sequence shown here is derived from an EMBL/GenBank/DDBJ whole genome shotgun (WGS) entry which is preliminary data.</text>
</comment>
<sequence>MVDGPRRWWGGPLDTEHLARTEVRRVRDAAAELAAARGLDIRIDTTDALTAASFAAHEHLRIDGRAPRAWGEFSGFVAGRDGWVRLHGNYPHHAAIIREVLGIDDRAGLEREVGRREVAEVETRIAAAGGIAVAVRAEHEWQGHPHHLATAGDPWSSVDDRRGRPELSSLHEPIAAPAGAVEGRPATLPLTGVRVLDLTRVIAGPTCTQLLACLGADVLRIDPPHRPEILAQHLSTGMGKRLALLDLRRDADRLRELAAEADVILDGYRPGALDAHGLGTEDLERTAPQAVLVSLSAWGEHGPWGGRAGFDSIVQAATGIAVRCGTDGRPGALPVQALDHASGHRMAGHILDGLVRGRATTIRVNLLGAARTLLAEPSPDARAAPPAVGREALEVPRVSVMSADGPLEAVPPPLRIEGRTLERPVGGYGAATVGWTR</sequence>
<evidence type="ECO:0000313" key="2">
    <source>
        <dbReference type="Proteomes" id="UP000698222"/>
    </source>
</evidence>
<dbReference type="PANTHER" id="PTHR48228:SF4">
    <property type="entry name" value="BLR3030 PROTEIN"/>
    <property type="match status" value="1"/>
</dbReference>
<proteinExistence type="predicted"/>
<reference evidence="1 2" key="1">
    <citation type="submission" date="2021-03" db="EMBL/GenBank/DDBJ databases">
        <title>Sequencing the genomes of 1000 actinobacteria strains.</title>
        <authorList>
            <person name="Klenk H.-P."/>
        </authorList>
    </citation>
    <scope>NUCLEOTIDE SEQUENCE [LARGE SCALE GENOMIC DNA]</scope>
    <source>
        <strain evidence="1 2">DSM 14564</strain>
    </source>
</reference>
<dbReference type="Gene3D" id="3.40.50.10540">
    <property type="entry name" value="Crotonobetainyl-coa:carnitine coa-transferase, domain 1"/>
    <property type="match status" value="1"/>
</dbReference>
<dbReference type="SUPFAM" id="SSF89796">
    <property type="entry name" value="CoA-transferase family III (CaiB/BaiF)"/>
    <property type="match status" value="2"/>
</dbReference>